<keyword evidence="7 13" id="KW-0285">Flavoprotein</keyword>
<dbReference type="FunFam" id="3.20.20.70:FF:000028">
    <property type="entry name" value="Dihydroorotate dehydrogenase (quinone)"/>
    <property type="match status" value="1"/>
</dbReference>
<evidence type="ECO:0000256" key="4">
    <source>
        <dbReference type="ARBA" id="ARBA00005359"/>
    </source>
</evidence>
<feature type="binding site" evidence="13">
    <location>
        <position position="228"/>
    </location>
    <ligand>
        <name>FMN</name>
        <dbReference type="ChEBI" id="CHEBI:58210"/>
    </ligand>
</feature>
<comment type="similarity">
    <text evidence="4 13">Belongs to the dihydroorotate dehydrogenase family. Type 2 subfamily.</text>
</comment>
<feature type="binding site" evidence="13">
    <location>
        <begin position="118"/>
        <end position="122"/>
    </location>
    <ligand>
        <name>FMN</name>
        <dbReference type="ChEBI" id="CHEBI:58210"/>
    </ligand>
</feature>
<sequence>MQVSRPLSAGMRDTSPHGRVHGVSAFCMTSTCSTIMRSDLIAPSSQQDITGKSGEYMYYPIVRKALFQLDPERAHELTFSQLRRITGTPLEFLIRQSVPSKPVSCMGLSFSNPLGLAAGLDKDGECIDAFGAMGFGFVEVGTVTPRPQAGNDKPRLFRLVPAEGLINRMGFNNHGVDNLVENVKKSHFGGVLGINIGKNKDTPVEQGKDDYLICMDKVYPYAGYIAINISSPNTPGLRSLQYGEALDDLLAAIKNKQAQLQARHHKYVPVAVKIAPDLSEEELIQIADSLVRHNIDGVIATNTTLDRKLVQGLNYCDQAGGLSGRPVQLRSTEVIRRLSQELQGRLPIIGVGGIDSLTAAREKMEAGATLVQIYSGFIFHGPRLIKDIVTHI</sequence>
<dbReference type="InterPro" id="IPR013785">
    <property type="entry name" value="Aldolase_TIM"/>
</dbReference>
<dbReference type="CDD" id="cd04738">
    <property type="entry name" value="DHOD_2_like"/>
    <property type="match status" value="1"/>
</dbReference>
<dbReference type="InterPro" id="IPR001295">
    <property type="entry name" value="Dihydroorotate_DH_CS"/>
</dbReference>
<dbReference type="NCBIfam" id="NF003646">
    <property type="entry name" value="PRK05286.1-4"/>
    <property type="match status" value="1"/>
</dbReference>
<dbReference type="EC" id="1.3.5.2" evidence="13"/>
<dbReference type="Proteomes" id="UP000270487">
    <property type="component" value="Chromosome"/>
</dbReference>
<comment type="subunit">
    <text evidence="5 13">Monomer.</text>
</comment>
<dbReference type="NCBIfam" id="NF003652">
    <property type="entry name" value="PRK05286.2-5"/>
    <property type="match status" value="1"/>
</dbReference>
<dbReference type="EMBL" id="LR134492">
    <property type="protein sequence ID" value="VEI67982.1"/>
    <property type="molecule type" value="Genomic_DNA"/>
</dbReference>
<feature type="domain" description="Dihydroorotate dehydrogenase catalytic" evidence="14">
    <location>
        <begin position="103"/>
        <end position="391"/>
    </location>
</feature>
<feature type="binding site" evidence="13">
    <location>
        <position position="233"/>
    </location>
    <ligand>
        <name>substrate</name>
    </ligand>
</feature>
<evidence type="ECO:0000256" key="7">
    <source>
        <dbReference type="ARBA" id="ARBA00022630"/>
    </source>
</evidence>
<dbReference type="PROSITE" id="PS00911">
    <property type="entry name" value="DHODEHASE_1"/>
    <property type="match status" value="1"/>
</dbReference>
<proteinExistence type="inferred from homology"/>
<evidence type="ECO:0000256" key="5">
    <source>
        <dbReference type="ARBA" id="ARBA00011245"/>
    </source>
</evidence>
<feature type="active site" description="Nucleophile" evidence="13">
    <location>
        <position position="231"/>
    </location>
</feature>
<keyword evidence="11 13" id="KW-0472">Membrane</keyword>
<evidence type="ECO:0000256" key="2">
    <source>
        <dbReference type="ARBA" id="ARBA00004202"/>
    </source>
</evidence>
<keyword evidence="9 13" id="KW-0665">Pyrimidine biosynthesis</keyword>
<dbReference type="InterPro" id="IPR005719">
    <property type="entry name" value="Dihydroorotate_DH_2"/>
</dbReference>
<evidence type="ECO:0000256" key="13">
    <source>
        <dbReference type="HAMAP-Rule" id="MF_00225"/>
    </source>
</evidence>
<evidence type="ECO:0000259" key="14">
    <source>
        <dbReference type="Pfam" id="PF01180"/>
    </source>
</evidence>
<feature type="binding site" evidence="13">
    <location>
        <position position="228"/>
    </location>
    <ligand>
        <name>substrate</name>
    </ligand>
</feature>
<dbReference type="InterPro" id="IPR005720">
    <property type="entry name" value="Dihydroorotate_DH_cat"/>
</dbReference>
<dbReference type="NCBIfam" id="TIGR01036">
    <property type="entry name" value="pyrD_sub2"/>
    <property type="match status" value="1"/>
</dbReference>
<feature type="binding site" evidence="13">
    <location>
        <begin position="374"/>
        <end position="375"/>
    </location>
    <ligand>
        <name>FMN</name>
        <dbReference type="ChEBI" id="CHEBI:58210"/>
    </ligand>
</feature>
<dbReference type="PANTHER" id="PTHR48109:SF4">
    <property type="entry name" value="DIHYDROOROTATE DEHYDROGENASE (QUINONE), MITOCHONDRIAL"/>
    <property type="match status" value="1"/>
</dbReference>
<keyword evidence="10 13" id="KW-0560">Oxidoreductase</keyword>
<dbReference type="SUPFAM" id="SSF51395">
    <property type="entry name" value="FMN-linked oxidoreductases"/>
    <property type="match status" value="1"/>
</dbReference>
<dbReference type="GO" id="GO:0005886">
    <property type="term" value="C:plasma membrane"/>
    <property type="evidence" value="ECO:0007669"/>
    <property type="project" value="UniProtKB-SubCell"/>
</dbReference>
<protein>
    <recommendedName>
        <fullName evidence="13">Dihydroorotate dehydrogenase (quinone)</fullName>
        <ecNumber evidence="13">1.3.5.2</ecNumber>
    </recommendedName>
    <alternativeName>
        <fullName evidence="13">DHOdehase</fullName>
        <shortName evidence="13">DHOD</shortName>
        <shortName evidence="13">DHODase</shortName>
    </alternativeName>
    <alternativeName>
        <fullName evidence="13">Dihydroorotate oxidase</fullName>
    </alternativeName>
</protein>
<accession>A0A448SJT6</accession>
<evidence type="ECO:0000256" key="11">
    <source>
        <dbReference type="ARBA" id="ARBA00023136"/>
    </source>
</evidence>
<evidence type="ECO:0000256" key="8">
    <source>
        <dbReference type="ARBA" id="ARBA00022643"/>
    </source>
</evidence>
<comment type="pathway">
    <text evidence="3 13">Pyrimidine metabolism; UMP biosynthesis via de novo pathway; orotate from (S)-dihydroorotate (quinone route): step 1/1.</text>
</comment>
<feature type="binding site" evidence="13">
    <location>
        <position position="353"/>
    </location>
    <ligand>
        <name>FMN</name>
        <dbReference type="ChEBI" id="CHEBI:58210"/>
    </ligand>
</feature>
<keyword evidence="6 13" id="KW-1003">Cell membrane</keyword>
<feature type="binding site" evidence="13">
    <location>
        <position position="122"/>
    </location>
    <ligand>
        <name>substrate</name>
    </ligand>
</feature>
<dbReference type="PANTHER" id="PTHR48109">
    <property type="entry name" value="DIHYDROOROTATE DEHYDROGENASE (QUINONE), MITOCHONDRIAL-RELATED"/>
    <property type="match status" value="1"/>
</dbReference>
<comment type="catalytic activity">
    <reaction evidence="12 13">
        <text>(S)-dihydroorotate + a quinone = orotate + a quinol</text>
        <dbReference type="Rhea" id="RHEA:30187"/>
        <dbReference type="ChEBI" id="CHEBI:24646"/>
        <dbReference type="ChEBI" id="CHEBI:30839"/>
        <dbReference type="ChEBI" id="CHEBI:30864"/>
        <dbReference type="ChEBI" id="CHEBI:132124"/>
        <dbReference type="EC" id="1.3.5.2"/>
    </reaction>
</comment>
<feature type="binding site" evidence="13">
    <location>
        <position position="324"/>
    </location>
    <ligand>
        <name>FMN</name>
        <dbReference type="ChEBI" id="CHEBI:58210"/>
    </ligand>
</feature>
<comment type="function">
    <text evidence="1 13">Catalyzes the conversion of dihydroorotate to orotate with quinone as electron acceptor.</text>
</comment>
<feature type="binding site" evidence="13">
    <location>
        <position position="301"/>
    </location>
    <ligand>
        <name>FMN</name>
        <dbReference type="ChEBI" id="CHEBI:58210"/>
    </ligand>
</feature>
<comment type="subcellular location">
    <subcellularLocation>
        <location evidence="2 13">Cell membrane</location>
        <topology evidence="2 13">Peripheral membrane protein</topology>
    </subcellularLocation>
</comment>
<feature type="binding site" evidence="13">
    <location>
        <position position="195"/>
    </location>
    <ligand>
        <name>FMN</name>
        <dbReference type="ChEBI" id="CHEBI:58210"/>
    </ligand>
</feature>
<dbReference type="PROSITE" id="PS00912">
    <property type="entry name" value="DHODEHASE_2"/>
    <property type="match status" value="1"/>
</dbReference>
<feature type="binding site" evidence="13">
    <location>
        <position position="142"/>
    </location>
    <ligand>
        <name>FMN</name>
        <dbReference type="ChEBI" id="CHEBI:58210"/>
    </ligand>
</feature>
<dbReference type="InterPro" id="IPR050074">
    <property type="entry name" value="DHO_dehydrogenase"/>
</dbReference>
<evidence type="ECO:0000256" key="3">
    <source>
        <dbReference type="ARBA" id="ARBA00005161"/>
    </source>
</evidence>
<feature type="binding site" evidence="13">
    <location>
        <position position="273"/>
    </location>
    <ligand>
        <name>FMN</name>
        <dbReference type="ChEBI" id="CHEBI:58210"/>
    </ligand>
</feature>
<evidence type="ECO:0000313" key="15">
    <source>
        <dbReference type="EMBL" id="VEI67982.1"/>
    </source>
</evidence>
<evidence type="ECO:0000256" key="12">
    <source>
        <dbReference type="ARBA" id="ARBA00048639"/>
    </source>
</evidence>
<dbReference type="HAMAP" id="MF_00225">
    <property type="entry name" value="DHO_dh_type2"/>
    <property type="match status" value="1"/>
</dbReference>
<gene>
    <name evidence="13 15" type="primary">pyrD</name>
    <name evidence="15" type="ORF">NCTC13193_02146</name>
</gene>
<feature type="binding site" evidence="13">
    <location>
        <begin position="167"/>
        <end position="171"/>
    </location>
    <ligand>
        <name>substrate</name>
    </ligand>
</feature>
<evidence type="ECO:0000256" key="10">
    <source>
        <dbReference type="ARBA" id="ARBA00023002"/>
    </source>
</evidence>
<dbReference type="GO" id="GO:0005737">
    <property type="term" value="C:cytoplasm"/>
    <property type="evidence" value="ECO:0007669"/>
    <property type="project" value="InterPro"/>
</dbReference>
<dbReference type="Pfam" id="PF01180">
    <property type="entry name" value="DHO_dh"/>
    <property type="match status" value="1"/>
</dbReference>
<dbReference type="NCBIfam" id="NF003644">
    <property type="entry name" value="PRK05286.1-1"/>
    <property type="match status" value="1"/>
</dbReference>
<dbReference type="Gene3D" id="3.20.20.70">
    <property type="entry name" value="Aldolase class I"/>
    <property type="match status" value="1"/>
</dbReference>
<dbReference type="GO" id="GO:0106430">
    <property type="term" value="F:dihydroorotate dehydrogenase (quinone) activity"/>
    <property type="evidence" value="ECO:0007669"/>
    <property type="project" value="UniProtKB-EC"/>
</dbReference>
<evidence type="ECO:0000313" key="16">
    <source>
        <dbReference type="Proteomes" id="UP000270487"/>
    </source>
</evidence>
<name>A0A448SJT6_SERFO</name>
<reference evidence="15 16" key="1">
    <citation type="submission" date="2018-12" db="EMBL/GenBank/DDBJ databases">
        <authorList>
            <consortium name="Pathogen Informatics"/>
        </authorList>
    </citation>
    <scope>NUCLEOTIDE SEQUENCE [LARGE SCALE GENOMIC DNA]</scope>
    <source>
        <strain evidence="15 16">NCTC13193</strain>
    </source>
</reference>
<evidence type="ECO:0000256" key="6">
    <source>
        <dbReference type="ARBA" id="ARBA00022475"/>
    </source>
</evidence>
<dbReference type="AlphaFoldDB" id="A0A448SJT6"/>
<evidence type="ECO:0000256" key="9">
    <source>
        <dbReference type="ARBA" id="ARBA00022975"/>
    </source>
</evidence>
<dbReference type="NCBIfam" id="NF003645">
    <property type="entry name" value="PRK05286.1-2"/>
    <property type="match status" value="1"/>
</dbReference>
<evidence type="ECO:0000256" key="1">
    <source>
        <dbReference type="ARBA" id="ARBA00003125"/>
    </source>
</evidence>
<keyword evidence="8 13" id="KW-0288">FMN</keyword>
<comment type="cofactor">
    <cofactor evidence="13">
        <name>FMN</name>
        <dbReference type="ChEBI" id="CHEBI:58210"/>
    </cofactor>
    <text evidence="13">Binds 1 FMN per subunit.</text>
</comment>
<organism evidence="15 16">
    <name type="scientific">Serratia fonticola</name>
    <dbReference type="NCBI Taxonomy" id="47917"/>
    <lineage>
        <taxon>Bacteria</taxon>
        <taxon>Pseudomonadati</taxon>
        <taxon>Pseudomonadota</taxon>
        <taxon>Gammaproteobacteria</taxon>
        <taxon>Enterobacterales</taxon>
        <taxon>Yersiniaceae</taxon>
        <taxon>Serratia</taxon>
    </lineage>
</organism>
<feature type="binding site" evidence="13">
    <location>
        <begin position="302"/>
        <end position="303"/>
    </location>
    <ligand>
        <name>substrate</name>
    </ligand>
</feature>
<dbReference type="GO" id="GO:0006207">
    <property type="term" value="P:'de novo' pyrimidine nucleobase biosynthetic process"/>
    <property type="evidence" value="ECO:0007669"/>
    <property type="project" value="UniProtKB-UniRule"/>
</dbReference>
<dbReference type="GO" id="GO:0044205">
    <property type="term" value="P:'de novo' UMP biosynthetic process"/>
    <property type="evidence" value="ECO:0007669"/>
    <property type="project" value="UniProtKB-UniRule"/>
</dbReference>
<dbReference type="UniPathway" id="UPA00070">
    <property type="reaction ID" value="UER00946"/>
</dbReference>